<dbReference type="EMBL" id="BMUB01000002">
    <property type="protein sequence ID" value="GGU60868.1"/>
    <property type="molecule type" value="Genomic_DNA"/>
</dbReference>
<evidence type="ECO:0000256" key="1">
    <source>
        <dbReference type="SAM" id="MobiDB-lite"/>
    </source>
</evidence>
<protein>
    <submittedName>
        <fullName evidence="2">Uncharacterized protein</fullName>
    </submittedName>
</protein>
<name>A0A8H9LMC1_KITAU</name>
<feature type="region of interest" description="Disordered" evidence="1">
    <location>
        <begin position="33"/>
        <end position="61"/>
    </location>
</feature>
<dbReference type="AlphaFoldDB" id="A0A8H9LMC1"/>
<gene>
    <name evidence="2" type="ORF">GCM10010502_09350</name>
</gene>
<proteinExistence type="predicted"/>
<sequence>MQKPFRSGKIQASGPPGDPGYVPMAYGVTMGRMSAPPVSTRSHRTPYPGGIRPLPLEGDNR</sequence>
<organism evidence="2 3">
    <name type="scientific">Kitasatospora aureofaciens</name>
    <name type="common">Streptomyces aureofaciens</name>
    <dbReference type="NCBI Taxonomy" id="1894"/>
    <lineage>
        <taxon>Bacteria</taxon>
        <taxon>Bacillati</taxon>
        <taxon>Actinomycetota</taxon>
        <taxon>Actinomycetes</taxon>
        <taxon>Kitasatosporales</taxon>
        <taxon>Streptomycetaceae</taxon>
        <taxon>Kitasatospora</taxon>
    </lineage>
</organism>
<accession>A0A8H9LMC1</accession>
<evidence type="ECO:0000313" key="3">
    <source>
        <dbReference type="Proteomes" id="UP000610124"/>
    </source>
</evidence>
<dbReference type="Proteomes" id="UP000610124">
    <property type="component" value="Unassembled WGS sequence"/>
</dbReference>
<comment type="caution">
    <text evidence="2">The sequence shown here is derived from an EMBL/GenBank/DDBJ whole genome shotgun (WGS) entry which is preliminary data.</text>
</comment>
<reference evidence="2" key="2">
    <citation type="submission" date="2020-09" db="EMBL/GenBank/DDBJ databases">
        <authorList>
            <person name="Sun Q."/>
            <person name="Ohkuma M."/>
        </authorList>
    </citation>
    <scope>NUCLEOTIDE SEQUENCE</scope>
    <source>
        <strain evidence="2">JCM 4434</strain>
    </source>
</reference>
<reference evidence="2" key="1">
    <citation type="journal article" date="2014" name="Int. J. Syst. Evol. Microbiol.">
        <title>Complete genome sequence of Corynebacterium casei LMG S-19264T (=DSM 44701T), isolated from a smear-ripened cheese.</title>
        <authorList>
            <consortium name="US DOE Joint Genome Institute (JGI-PGF)"/>
            <person name="Walter F."/>
            <person name="Albersmeier A."/>
            <person name="Kalinowski J."/>
            <person name="Ruckert C."/>
        </authorList>
    </citation>
    <scope>NUCLEOTIDE SEQUENCE</scope>
    <source>
        <strain evidence="2">JCM 4434</strain>
    </source>
</reference>
<evidence type="ECO:0000313" key="2">
    <source>
        <dbReference type="EMBL" id="GGU60868.1"/>
    </source>
</evidence>